<evidence type="ECO:0000259" key="1">
    <source>
        <dbReference type="Pfam" id="PF08279"/>
    </source>
</evidence>
<keyword evidence="3" id="KW-1185">Reference proteome</keyword>
<accession>A0ABU3PMN8</accession>
<dbReference type="PANTHER" id="PTHR30363">
    <property type="entry name" value="HTH-TYPE TRANSCRIPTIONAL REGULATOR SRLR-RELATED"/>
    <property type="match status" value="1"/>
</dbReference>
<dbReference type="InterPro" id="IPR050313">
    <property type="entry name" value="Carb_Metab_HTH_regulators"/>
</dbReference>
<dbReference type="InterPro" id="IPR036390">
    <property type="entry name" value="WH_DNA-bd_sf"/>
</dbReference>
<proteinExistence type="predicted"/>
<dbReference type="InterPro" id="IPR036388">
    <property type="entry name" value="WH-like_DNA-bd_sf"/>
</dbReference>
<dbReference type="EMBL" id="JARUHM010000010">
    <property type="protein sequence ID" value="MDT9411082.1"/>
    <property type="molecule type" value="Genomic_DNA"/>
</dbReference>
<name>A0ABU3PMN8_9CORY</name>
<feature type="domain" description="Helix-turn-helix type 11" evidence="1">
    <location>
        <begin position="22"/>
        <end position="69"/>
    </location>
</feature>
<dbReference type="CDD" id="cd00090">
    <property type="entry name" value="HTH_ARSR"/>
    <property type="match status" value="1"/>
</dbReference>
<dbReference type="InterPro" id="IPR013196">
    <property type="entry name" value="HTH_11"/>
</dbReference>
<sequence length="241" mass="25897">MNDLAPAKKVETRSTDGETRRHIMLIMLKEGPVTATQLGQQLNLSATGIRRHLDILLDEGFAEISSVRRGACEKSRGRPAKAFKLTASGRSQFGHEYDSLAADALATLKESGGEAAVRAFARKRVEKILAGVHVPDNIDDNHLAEVATQLVEAFSNNGYAATINNAANGVQICQHHCPISGVAADFPELCEAEHEMIAKILGHHVQPLASIADGHDICTTNIPITPILTPRKNTPTERSGS</sequence>
<dbReference type="Proteomes" id="UP001265983">
    <property type="component" value="Unassembled WGS sequence"/>
</dbReference>
<dbReference type="InterPro" id="IPR011991">
    <property type="entry name" value="ArsR-like_HTH"/>
</dbReference>
<organism evidence="2 3">
    <name type="scientific">Corynebacterium rouxii</name>
    <dbReference type="NCBI Taxonomy" id="2719119"/>
    <lineage>
        <taxon>Bacteria</taxon>
        <taxon>Bacillati</taxon>
        <taxon>Actinomycetota</taxon>
        <taxon>Actinomycetes</taxon>
        <taxon>Mycobacteriales</taxon>
        <taxon>Corynebacteriaceae</taxon>
        <taxon>Corynebacterium</taxon>
    </lineage>
</organism>
<dbReference type="Pfam" id="PF08279">
    <property type="entry name" value="HTH_11"/>
    <property type="match status" value="1"/>
</dbReference>
<comment type="caution">
    <text evidence="2">The sequence shown here is derived from an EMBL/GenBank/DDBJ whole genome shotgun (WGS) entry which is preliminary data.</text>
</comment>
<gene>
    <name evidence="2" type="ORF">P8T80_06770</name>
</gene>
<dbReference type="SUPFAM" id="SSF46785">
    <property type="entry name" value="Winged helix' DNA-binding domain"/>
    <property type="match status" value="1"/>
</dbReference>
<evidence type="ECO:0000313" key="2">
    <source>
        <dbReference type="EMBL" id="MDT9411082.1"/>
    </source>
</evidence>
<evidence type="ECO:0000313" key="3">
    <source>
        <dbReference type="Proteomes" id="UP001265983"/>
    </source>
</evidence>
<dbReference type="Gene3D" id="1.10.10.10">
    <property type="entry name" value="Winged helix-like DNA-binding domain superfamily/Winged helix DNA-binding domain"/>
    <property type="match status" value="1"/>
</dbReference>
<protein>
    <submittedName>
        <fullName evidence="2">Transcriptional regulator</fullName>
    </submittedName>
</protein>
<dbReference type="PANTHER" id="PTHR30363:SF28">
    <property type="entry name" value="TRANSCRIPTIONAL REGULATORY PROTEIN-RELATED"/>
    <property type="match status" value="1"/>
</dbReference>
<reference evidence="2 3" key="1">
    <citation type="submission" date="2023-03" db="EMBL/GenBank/DDBJ databases">
        <title>Whole genome sequence of the first Corynebacterium rouxii strains isolated in Brazil: a recent member of Corynebacterium diphtheriae complex.</title>
        <authorList>
            <person name="Vieira V."/>
            <person name="Ramos J.N."/>
            <person name="Araujo M.R.B."/>
            <person name="Baio P.V."/>
            <person name="Sant'Anna L.O."/>
            <person name="Veras J.F.C."/>
            <person name="Vieira E.M.D."/>
            <person name="Sousa M.A.B."/>
            <person name="Camargo C.H."/>
            <person name="Sacchi C.T."/>
            <person name="Campos K.R."/>
            <person name="Santos M.B.N."/>
            <person name="Bokermann S."/>
            <person name="Alvim L.B."/>
            <person name="Santos L.S."/>
            <person name="Mattos-Guaraldi A.L."/>
        </authorList>
    </citation>
    <scope>NUCLEOTIDE SEQUENCE [LARGE SCALE GENOMIC DNA]</scope>
    <source>
        <strain evidence="2 3">70862</strain>
    </source>
</reference>
<dbReference type="RefSeq" id="WP_269472946.1">
    <property type="nucleotide sequence ID" value="NZ_JARUHM010000010.1"/>
</dbReference>